<dbReference type="PANTHER" id="PTHR11136:SF0">
    <property type="entry name" value="DIHYDROFOLATE SYNTHETASE-RELATED"/>
    <property type="match status" value="1"/>
</dbReference>
<dbReference type="Gene3D" id="3.40.1190.10">
    <property type="entry name" value="Mur-like, catalytic domain"/>
    <property type="match status" value="1"/>
</dbReference>
<dbReference type="InterPro" id="IPR036565">
    <property type="entry name" value="Mur-like_cat_sf"/>
</dbReference>
<keyword evidence="6 11" id="KW-0547">Nucleotide-binding</keyword>
<evidence type="ECO:0000256" key="4">
    <source>
        <dbReference type="ARBA" id="ARBA00022598"/>
    </source>
</evidence>
<dbReference type="InterPro" id="IPR001645">
    <property type="entry name" value="Folylpolyglutamate_synth"/>
</dbReference>
<keyword evidence="4 11" id="KW-0436">Ligase</keyword>
<evidence type="ECO:0000256" key="3">
    <source>
        <dbReference type="ARBA" id="ARBA00013025"/>
    </source>
</evidence>
<dbReference type="PANTHER" id="PTHR11136">
    <property type="entry name" value="FOLYLPOLYGLUTAMATE SYNTHASE-RELATED"/>
    <property type="match status" value="1"/>
</dbReference>
<dbReference type="AlphaFoldDB" id="A0A432LA97"/>
<sequence length="414" mass="46014">MIPKLDDYKSKWQLESTDMIKPGLEAITNALKLLDHPEKKLQVVHIAGTNGKGSTLTFLEQIARLHGLSVGKFMSPCIVDVHDQIQINGQPISEQELDAIFKVMKKAGLHNRLTDFELLTCVAFLQFARKKVDLVLLEAGMGGREDSTNVIVPIVSIIPSIALEHTKFLGNTIESIAAHKAGIIKIDTPVVIGRLPEDALTIIQKEASEKNAPLRIIGEHFEIEASLEGDSYSNHEKGITISQLERKLPGRHQGDNMALAITAFFEVADHFQLTVETQKLRDGVRAARLPGRFEQVWPNIYFDGAHNPASAQKLVDTLQAEFPNNNIRFVIGMLADKDVATVLSIFETISDEFYFVDFSNERAMEAENMIGISKAAKKCILNKKISDFTHCEGITVVTGSLYLLTELRGRQEFL</sequence>
<dbReference type="Gene3D" id="3.90.190.20">
    <property type="entry name" value="Mur ligase, C-terminal domain"/>
    <property type="match status" value="1"/>
</dbReference>
<keyword evidence="8" id="KW-0460">Magnesium</keyword>
<dbReference type="InterPro" id="IPR013221">
    <property type="entry name" value="Mur_ligase_cen"/>
</dbReference>
<gene>
    <name evidence="14" type="ORF">EK386_12700</name>
</gene>
<evidence type="ECO:0000256" key="11">
    <source>
        <dbReference type="PIRNR" id="PIRNR001563"/>
    </source>
</evidence>
<organism evidence="14 15">
    <name type="scientific">Lysinibacillus antri</name>
    <dbReference type="NCBI Taxonomy" id="2498145"/>
    <lineage>
        <taxon>Bacteria</taxon>
        <taxon>Bacillati</taxon>
        <taxon>Bacillota</taxon>
        <taxon>Bacilli</taxon>
        <taxon>Bacillales</taxon>
        <taxon>Bacillaceae</taxon>
        <taxon>Lysinibacillus</taxon>
    </lineage>
</organism>
<protein>
    <recommendedName>
        <fullName evidence="3">tetrahydrofolate synthase</fullName>
        <ecNumber evidence="3">6.3.2.17</ecNumber>
    </recommendedName>
    <alternativeName>
        <fullName evidence="9">Tetrahydrofolylpolyglutamate synthase</fullName>
    </alternativeName>
</protein>
<keyword evidence="5" id="KW-0479">Metal-binding</keyword>
<dbReference type="InterPro" id="IPR036615">
    <property type="entry name" value="Mur_ligase_C_dom_sf"/>
</dbReference>
<dbReference type="Proteomes" id="UP000287910">
    <property type="component" value="Unassembled WGS sequence"/>
</dbReference>
<evidence type="ECO:0000256" key="8">
    <source>
        <dbReference type="ARBA" id="ARBA00022842"/>
    </source>
</evidence>
<dbReference type="Pfam" id="PF02875">
    <property type="entry name" value="Mur_ligase_C"/>
    <property type="match status" value="1"/>
</dbReference>
<dbReference type="PIRSF" id="PIRSF001563">
    <property type="entry name" value="Folylpolyglu_synth"/>
    <property type="match status" value="1"/>
</dbReference>
<feature type="domain" description="Mur ligase central" evidence="13">
    <location>
        <begin position="46"/>
        <end position="263"/>
    </location>
</feature>
<dbReference type="EMBL" id="RYYR01000017">
    <property type="protein sequence ID" value="RUL51062.1"/>
    <property type="molecule type" value="Genomic_DNA"/>
</dbReference>
<dbReference type="GO" id="GO:0004326">
    <property type="term" value="F:tetrahydrofolylpolyglutamate synthase activity"/>
    <property type="evidence" value="ECO:0007669"/>
    <property type="project" value="UniProtKB-EC"/>
</dbReference>
<dbReference type="SUPFAM" id="SSF53244">
    <property type="entry name" value="MurD-like peptide ligases, peptide-binding domain"/>
    <property type="match status" value="1"/>
</dbReference>
<evidence type="ECO:0000256" key="9">
    <source>
        <dbReference type="ARBA" id="ARBA00030592"/>
    </source>
</evidence>
<reference evidence="14 15" key="1">
    <citation type="submission" date="2018-12" db="EMBL/GenBank/DDBJ databases">
        <title>Lysinibacillus antri sp. nov., isolated from a cave soil.</title>
        <authorList>
            <person name="Narsing Rao M.P."/>
            <person name="Zhang H."/>
            <person name="Dong Z.-Y."/>
            <person name="Niu X.-K."/>
            <person name="Zhang K."/>
            <person name="Fang B.-Z."/>
            <person name="Kang Y.-Q."/>
            <person name="Xiao M."/>
            <person name="Li W.-J."/>
        </authorList>
    </citation>
    <scope>NUCLEOTIDE SEQUENCE [LARGE SCALE GENOMIC DNA]</scope>
    <source>
        <strain evidence="14 15">SYSU K30002</strain>
    </source>
</reference>
<evidence type="ECO:0000256" key="2">
    <source>
        <dbReference type="ARBA" id="ARBA00008276"/>
    </source>
</evidence>
<comment type="similarity">
    <text evidence="2 11">Belongs to the folylpolyglutamate synthase family.</text>
</comment>
<evidence type="ECO:0000259" key="13">
    <source>
        <dbReference type="Pfam" id="PF08245"/>
    </source>
</evidence>
<dbReference type="NCBIfam" id="TIGR01499">
    <property type="entry name" value="folC"/>
    <property type="match status" value="1"/>
</dbReference>
<feature type="domain" description="Mur ligase C-terminal" evidence="12">
    <location>
        <begin position="291"/>
        <end position="372"/>
    </location>
</feature>
<dbReference type="EC" id="6.3.2.17" evidence="3"/>
<accession>A0A432LA97</accession>
<evidence type="ECO:0000256" key="10">
    <source>
        <dbReference type="ARBA" id="ARBA00047493"/>
    </source>
</evidence>
<proteinExistence type="inferred from homology"/>
<dbReference type="GO" id="GO:0005737">
    <property type="term" value="C:cytoplasm"/>
    <property type="evidence" value="ECO:0007669"/>
    <property type="project" value="TreeGrafter"/>
</dbReference>
<dbReference type="SUPFAM" id="SSF53623">
    <property type="entry name" value="MurD-like peptide ligases, catalytic domain"/>
    <property type="match status" value="1"/>
</dbReference>
<name>A0A432LA97_9BACI</name>
<evidence type="ECO:0000256" key="7">
    <source>
        <dbReference type="ARBA" id="ARBA00022840"/>
    </source>
</evidence>
<dbReference type="FunFam" id="3.40.1190.10:FF:000011">
    <property type="entry name" value="Folylpolyglutamate synthase/dihydrofolate synthase"/>
    <property type="match status" value="1"/>
</dbReference>
<evidence type="ECO:0000256" key="5">
    <source>
        <dbReference type="ARBA" id="ARBA00022723"/>
    </source>
</evidence>
<comment type="catalytic activity">
    <reaction evidence="10">
        <text>(6S)-5,6,7,8-tetrahydrofolyl-(gamma-L-Glu)(n) + L-glutamate + ATP = (6S)-5,6,7,8-tetrahydrofolyl-(gamma-L-Glu)(n+1) + ADP + phosphate + H(+)</text>
        <dbReference type="Rhea" id="RHEA:10580"/>
        <dbReference type="Rhea" id="RHEA-COMP:14738"/>
        <dbReference type="Rhea" id="RHEA-COMP:14740"/>
        <dbReference type="ChEBI" id="CHEBI:15378"/>
        <dbReference type="ChEBI" id="CHEBI:29985"/>
        <dbReference type="ChEBI" id="CHEBI:30616"/>
        <dbReference type="ChEBI" id="CHEBI:43474"/>
        <dbReference type="ChEBI" id="CHEBI:141005"/>
        <dbReference type="ChEBI" id="CHEBI:456216"/>
        <dbReference type="EC" id="6.3.2.17"/>
    </reaction>
</comment>
<evidence type="ECO:0000313" key="14">
    <source>
        <dbReference type="EMBL" id="RUL51062.1"/>
    </source>
</evidence>
<dbReference type="GO" id="GO:0046872">
    <property type="term" value="F:metal ion binding"/>
    <property type="evidence" value="ECO:0007669"/>
    <property type="project" value="UniProtKB-KW"/>
</dbReference>
<dbReference type="RefSeq" id="WP_126659552.1">
    <property type="nucleotide sequence ID" value="NZ_RYYR01000017.1"/>
</dbReference>
<evidence type="ECO:0000259" key="12">
    <source>
        <dbReference type="Pfam" id="PF02875"/>
    </source>
</evidence>
<dbReference type="PROSITE" id="PS01012">
    <property type="entry name" value="FOLYLPOLYGLU_SYNT_2"/>
    <property type="match status" value="1"/>
</dbReference>
<dbReference type="InterPro" id="IPR004101">
    <property type="entry name" value="Mur_ligase_C"/>
</dbReference>
<keyword evidence="7 11" id="KW-0067">ATP-binding</keyword>
<dbReference type="GO" id="GO:0008841">
    <property type="term" value="F:dihydrofolate synthase activity"/>
    <property type="evidence" value="ECO:0007669"/>
    <property type="project" value="TreeGrafter"/>
</dbReference>
<evidence type="ECO:0000256" key="6">
    <source>
        <dbReference type="ARBA" id="ARBA00022741"/>
    </source>
</evidence>
<evidence type="ECO:0000256" key="1">
    <source>
        <dbReference type="ARBA" id="ARBA00001946"/>
    </source>
</evidence>
<keyword evidence="15" id="KW-1185">Reference proteome</keyword>
<dbReference type="GO" id="GO:0005524">
    <property type="term" value="F:ATP binding"/>
    <property type="evidence" value="ECO:0007669"/>
    <property type="project" value="UniProtKB-KW"/>
</dbReference>
<comment type="caution">
    <text evidence="14">The sequence shown here is derived from an EMBL/GenBank/DDBJ whole genome shotgun (WGS) entry which is preliminary data.</text>
</comment>
<dbReference type="Pfam" id="PF08245">
    <property type="entry name" value="Mur_ligase_M"/>
    <property type="match status" value="1"/>
</dbReference>
<dbReference type="InterPro" id="IPR018109">
    <property type="entry name" value="Folylpolyglutamate_synth_CS"/>
</dbReference>
<evidence type="ECO:0000313" key="15">
    <source>
        <dbReference type="Proteomes" id="UP000287910"/>
    </source>
</evidence>
<comment type="cofactor">
    <cofactor evidence="1">
        <name>Mg(2+)</name>
        <dbReference type="ChEBI" id="CHEBI:18420"/>
    </cofactor>
</comment>